<gene>
    <name evidence="1" type="ORF">MM817_00902</name>
</gene>
<dbReference type="PANTHER" id="PTHR11669">
    <property type="entry name" value="REPLICATION FACTOR C / DNA POLYMERASE III GAMMA-TAU SUBUNIT"/>
    <property type="match status" value="1"/>
</dbReference>
<dbReference type="AlphaFoldDB" id="A0A9X2ADT6"/>
<proteinExistence type="predicted"/>
<dbReference type="InterPro" id="IPR027417">
    <property type="entry name" value="P-loop_NTPase"/>
</dbReference>
<dbReference type="RefSeq" id="WP_241712209.1">
    <property type="nucleotide sequence ID" value="NZ_JALBUF010000001.1"/>
</dbReference>
<organism evidence="1 2">
    <name type="scientific">Sulfoacidibacillus ferrooxidans</name>
    <dbReference type="NCBI Taxonomy" id="2005001"/>
    <lineage>
        <taxon>Bacteria</taxon>
        <taxon>Bacillati</taxon>
        <taxon>Bacillota</taxon>
        <taxon>Bacilli</taxon>
        <taxon>Bacillales</taxon>
        <taxon>Alicyclobacillaceae</taxon>
        <taxon>Sulfoacidibacillus</taxon>
    </lineage>
</organism>
<protein>
    <recommendedName>
        <fullName evidence="3">DNA polymerase III subunit delta</fullName>
    </recommendedName>
</protein>
<evidence type="ECO:0008006" key="3">
    <source>
        <dbReference type="Google" id="ProtNLM"/>
    </source>
</evidence>
<reference evidence="1" key="1">
    <citation type="submission" date="2022-03" db="EMBL/GenBank/DDBJ databases">
        <title>Draft Genome Sequence of Firmicute Strain S0AB, a Heterotrophic Iron/Sulfur-Oxidizing Extreme Acidophile.</title>
        <authorList>
            <person name="Vergara E."/>
            <person name="Pakostova E."/>
            <person name="Johnson D.B."/>
            <person name="Holmes D.S."/>
        </authorList>
    </citation>
    <scope>NUCLEOTIDE SEQUENCE</scope>
    <source>
        <strain evidence="1">S0AB</strain>
    </source>
</reference>
<accession>A0A9X2ADT6</accession>
<name>A0A9X2ADT6_9BACL</name>
<comment type="caution">
    <text evidence="1">The sequence shown here is derived from an EMBL/GenBank/DDBJ whole genome shotgun (WGS) entry which is preliminary data.</text>
</comment>
<evidence type="ECO:0000313" key="2">
    <source>
        <dbReference type="Proteomes" id="UP001139263"/>
    </source>
</evidence>
<dbReference type="PANTHER" id="PTHR11669:SF8">
    <property type="entry name" value="DNA POLYMERASE III SUBUNIT DELTA"/>
    <property type="match status" value="1"/>
</dbReference>
<dbReference type="SUPFAM" id="SSF52540">
    <property type="entry name" value="P-loop containing nucleoside triphosphate hydrolases"/>
    <property type="match status" value="1"/>
</dbReference>
<dbReference type="Proteomes" id="UP001139263">
    <property type="component" value="Unassembled WGS sequence"/>
</dbReference>
<sequence>MLISETAKRMRYLYDVNRLGHAYLLLGEHSSLLVETAKQMTHMLFCEHITPEGEACGVCDDCLRLNSDNHMGVYWIRPDGASLKIAQMRTALSADTRKANGVKMRIIVIEDAHKLTPEATNAILKWVEEPGLNRLFLFLTVSLSAILPTLRSRCAVLRIDRRDSAAVFEMSKNPLFTLWSEVDDGDDKEKSEVRFADTVSLVLELGQSMARKEVQGWHVIAERFAKMNYSPPESYAVVDLLIAYFRDLIAVTCASPIVYFTNQTDQLKKVAQSDRVSLYARCALEIGNLRKLLASHVQMITALEAVVLRIQRELA</sequence>
<keyword evidence="2" id="KW-1185">Reference proteome</keyword>
<dbReference type="InterPro" id="IPR050238">
    <property type="entry name" value="DNA_Rep/Repair_Clamp_Loader"/>
</dbReference>
<dbReference type="Pfam" id="PF13177">
    <property type="entry name" value="DNA_pol3_delta2"/>
    <property type="match status" value="1"/>
</dbReference>
<dbReference type="GO" id="GO:0006261">
    <property type="term" value="P:DNA-templated DNA replication"/>
    <property type="evidence" value="ECO:0007669"/>
    <property type="project" value="TreeGrafter"/>
</dbReference>
<evidence type="ECO:0000313" key="1">
    <source>
        <dbReference type="EMBL" id="MCI0182637.1"/>
    </source>
</evidence>
<dbReference type="EMBL" id="JALBUF010000001">
    <property type="protein sequence ID" value="MCI0182637.1"/>
    <property type="molecule type" value="Genomic_DNA"/>
</dbReference>
<dbReference type="Gene3D" id="3.40.50.300">
    <property type="entry name" value="P-loop containing nucleotide triphosphate hydrolases"/>
    <property type="match status" value="1"/>
</dbReference>